<dbReference type="OrthoDB" id="1701798at2"/>
<feature type="domain" description="Polymerase nucleotidyl transferase" evidence="1">
    <location>
        <begin position="6"/>
        <end position="62"/>
    </location>
</feature>
<comment type="caution">
    <text evidence="2">The sequence shown here is derived from an EMBL/GenBank/DDBJ whole genome shotgun (WGS) entry which is preliminary data.</text>
</comment>
<reference evidence="2 3" key="1">
    <citation type="submission" date="2018-08" db="EMBL/GenBank/DDBJ databases">
        <title>A genome reference for cultivated species of the human gut microbiota.</title>
        <authorList>
            <person name="Zou Y."/>
            <person name="Xue W."/>
            <person name="Luo G."/>
        </authorList>
    </citation>
    <scope>NUCLEOTIDE SEQUENCE [LARGE SCALE GENOMIC DNA]</scope>
    <source>
        <strain evidence="2 3">OF01-3</strain>
    </source>
</reference>
<keyword evidence="3" id="KW-1185">Reference proteome</keyword>
<protein>
    <recommendedName>
        <fullName evidence="1">Polymerase nucleotidyl transferase domain-containing protein</fullName>
    </recommendedName>
</protein>
<evidence type="ECO:0000313" key="3">
    <source>
        <dbReference type="Proteomes" id="UP000261011"/>
    </source>
</evidence>
<evidence type="ECO:0000313" key="2">
    <source>
        <dbReference type="EMBL" id="RGB77235.1"/>
    </source>
</evidence>
<name>A0A3E2TJT2_9FIRM</name>
<evidence type="ECO:0000259" key="1">
    <source>
        <dbReference type="Pfam" id="PF01909"/>
    </source>
</evidence>
<dbReference type="Gene3D" id="3.30.460.10">
    <property type="entry name" value="Beta Polymerase, domain 2"/>
    <property type="match status" value="1"/>
</dbReference>
<accession>A0A3E2TJT2</accession>
<dbReference type="RefSeq" id="WP_117520918.1">
    <property type="nucleotide sequence ID" value="NZ_QVEU01000002.1"/>
</dbReference>
<organism evidence="2 3">
    <name type="scientific">Anaerococcus nagyae</name>
    <dbReference type="NCBI Taxonomy" id="1755241"/>
    <lineage>
        <taxon>Bacteria</taxon>
        <taxon>Bacillati</taxon>
        <taxon>Bacillota</taxon>
        <taxon>Tissierellia</taxon>
        <taxon>Tissierellales</taxon>
        <taxon>Peptoniphilaceae</taxon>
        <taxon>Anaerococcus</taxon>
    </lineage>
</organism>
<dbReference type="EMBL" id="QVEU01000002">
    <property type="protein sequence ID" value="RGB77235.1"/>
    <property type="molecule type" value="Genomic_DNA"/>
</dbReference>
<sequence length="200" mass="23748">MINQQKIITYLKEKYNPLTIALYGSYADGTYNQNSDFDCLIIVKYKDYSHDDHLIDNVRLDCFIYTEDEIKTKSIEEFITIYKANIIYDTGIGKQLKSEVEKYVDSFTYKDKEFLVSWIKKTLWRIGSVDDDSNFRAITFLSESLEDYCLLRDIFYFGSKKSIKYLKKEDKIGYNLFYKAISTRTNDSIIDWGEHIIQYK</sequence>
<dbReference type="SUPFAM" id="SSF81301">
    <property type="entry name" value="Nucleotidyltransferase"/>
    <property type="match status" value="1"/>
</dbReference>
<dbReference type="GO" id="GO:0016779">
    <property type="term" value="F:nucleotidyltransferase activity"/>
    <property type="evidence" value="ECO:0007669"/>
    <property type="project" value="InterPro"/>
</dbReference>
<dbReference type="InterPro" id="IPR002934">
    <property type="entry name" value="Polymerase_NTP_transf_dom"/>
</dbReference>
<gene>
    <name evidence="2" type="ORF">DXA39_03175</name>
</gene>
<proteinExistence type="predicted"/>
<dbReference type="Proteomes" id="UP000261011">
    <property type="component" value="Unassembled WGS sequence"/>
</dbReference>
<dbReference type="AlphaFoldDB" id="A0A3E2TJT2"/>
<dbReference type="Pfam" id="PF01909">
    <property type="entry name" value="NTP_transf_2"/>
    <property type="match status" value="1"/>
</dbReference>
<dbReference type="CDD" id="cd05403">
    <property type="entry name" value="NT_KNTase_like"/>
    <property type="match status" value="1"/>
</dbReference>
<dbReference type="InterPro" id="IPR043519">
    <property type="entry name" value="NT_sf"/>
</dbReference>